<protein>
    <recommendedName>
        <fullName evidence="1">Sporulation stage II protein D amidase enhancer LytB N-terminal domain-containing protein</fullName>
    </recommendedName>
</protein>
<evidence type="ECO:0000313" key="2">
    <source>
        <dbReference type="EMBL" id="GAA0322690.1"/>
    </source>
</evidence>
<keyword evidence="3" id="KW-1185">Reference proteome</keyword>
<reference evidence="2 3" key="1">
    <citation type="journal article" date="2019" name="Int. J. Syst. Evol. Microbiol.">
        <title>The Global Catalogue of Microorganisms (GCM) 10K type strain sequencing project: providing services to taxonomists for standard genome sequencing and annotation.</title>
        <authorList>
            <consortium name="The Broad Institute Genomics Platform"/>
            <consortium name="The Broad Institute Genome Sequencing Center for Infectious Disease"/>
            <person name="Wu L."/>
            <person name="Ma J."/>
        </authorList>
    </citation>
    <scope>NUCLEOTIDE SEQUENCE [LARGE SCALE GENOMIC DNA]</scope>
    <source>
        <strain evidence="2 3">JCM 9731</strain>
    </source>
</reference>
<dbReference type="EMBL" id="BAAADJ010000011">
    <property type="protein sequence ID" value="GAA0322690.1"/>
    <property type="molecule type" value="Genomic_DNA"/>
</dbReference>
<dbReference type="Proteomes" id="UP001500782">
    <property type="component" value="Unassembled WGS sequence"/>
</dbReference>
<evidence type="ECO:0000259" key="1">
    <source>
        <dbReference type="Pfam" id="PF08486"/>
    </source>
</evidence>
<dbReference type="InterPro" id="IPR013693">
    <property type="entry name" value="SpoIID/LytB_N"/>
</dbReference>
<dbReference type="InterPro" id="IPR013486">
    <property type="entry name" value="SpoIID/LytB"/>
</dbReference>
<feature type="domain" description="Sporulation stage II protein D amidase enhancer LytB N-terminal" evidence="1">
    <location>
        <begin position="224"/>
        <end position="312"/>
    </location>
</feature>
<dbReference type="Pfam" id="PF08486">
    <property type="entry name" value="SpoIID"/>
    <property type="match status" value="1"/>
</dbReference>
<accession>A0ABN0W1M9</accession>
<comment type="caution">
    <text evidence="2">The sequence shown here is derived from an EMBL/GenBank/DDBJ whole genome shotgun (WGS) entry which is preliminary data.</text>
</comment>
<sequence>MTNQVGKWIRVLAITVLFIGLIPQLGQASASEENRSWVEYTEKIMAKDQENGTLELELQGEIKLAKNYDVTQKGENRVYQNTLDDVRVGAENVTVRVNHKNEITKVFIDGPTPIESMRVGIMTSGFATVDHETVVLSSQAGLEIVDKLAGETLSIAAGEKVTFAPDSGEITVTGANGDVLYTTPNRLYAFTEEGSKIKVENITRASGDPSYRGFFEITTSEAGDKLNLINEVDFEQYLYQVVPSEMPAYFGLNALKAQAVAARTYALGDYLSDRFAKDGFFVLDSVMSQVYNNTPENAITTQAVNETAGVIMLGEDGSLVDARYYSTSGGYGASKHQVWAESDGTFPSEVLPYLIAQSHTFDPNDPSQMLEIDTQSEEEILEFYKTLSHTGYDGNSPWFRWKVSLSKEELENTINANIISRQAADPKFVLTENEAGEFVSQPIPEEGIGELVDMYVAKRGDGGNIMELVIEGTTGTYKIIKEYNIRFTIRPSNAFTGDGNVVLHRATAGSTDYTGTLNNYTILPSAFFGFEVDEEKGVTFYGGGNGHGVGMSQYGAYYLGTTLGYEYDSILTTYYPNMSLNDLSVLTNLAK</sequence>
<dbReference type="PANTHER" id="PTHR30032:SF4">
    <property type="entry name" value="AMIDASE ENHANCER"/>
    <property type="match status" value="1"/>
</dbReference>
<dbReference type="InterPro" id="IPR051922">
    <property type="entry name" value="Bact_Sporulation_Assoc"/>
</dbReference>
<evidence type="ECO:0000313" key="3">
    <source>
        <dbReference type="Proteomes" id="UP001500782"/>
    </source>
</evidence>
<gene>
    <name evidence="2" type="ORF">GCM10008967_11490</name>
</gene>
<organism evidence="2 3">
    <name type="scientific">Bacillus carboniphilus</name>
    <dbReference type="NCBI Taxonomy" id="86663"/>
    <lineage>
        <taxon>Bacteria</taxon>
        <taxon>Bacillati</taxon>
        <taxon>Bacillota</taxon>
        <taxon>Bacilli</taxon>
        <taxon>Bacillales</taxon>
        <taxon>Bacillaceae</taxon>
        <taxon>Bacillus</taxon>
    </lineage>
</organism>
<name>A0ABN0W1M9_9BACI</name>
<dbReference type="PANTHER" id="PTHR30032">
    <property type="entry name" value="N-ACETYLMURAMOYL-L-ALANINE AMIDASE-RELATED"/>
    <property type="match status" value="1"/>
</dbReference>
<dbReference type="NCBIfam" id="TIGR02669">
    <property type="entry name" value="SpoIID_LytB"/>
    <property type="match status" value="1"/>
</dbReference>
<proteinExistence type="predicted"/>